<evidence type="ECO:0000313" key="1">
    <source>
        <dbReference type="EMBL" id="WWF05078.1"/>
    </source>
</evidence>
<accession>A0ABZ2FF03</accession>
<name>A0ABZ2FF03_9MICO</name>
<organism evidence="1 2">
    <name type="scientific">Janibacter terrae</name>
    <dbReference type="NCBI Taxonomy" id="103817"/>
    <lineage>
        <taxon>Bacteria</taxon>
        <taxon>Bacillati</taxon>
        <taxon>Actinomycetota</taxon>
        <taxon>Actinomycetes</taxon>
        <taxon>Micrococcales</taxon>
        <taxon>Intrasporangiaceae</taxon>
        <taxon>Janibacter</taxon>
    </lineage>
</organism>
<keyword evidence="2" id="KW-1185">Reference proteome</keyword>
<gene>
    <name evidence="1" type="ORF">N5P18_15655</name>
</gene>
<evidence type="ECO:0000313" key="2">
    <source>
        <dbReference type="Proteomes" id="UP001381003"/>
    </source>
</evidence>
<sequence>MKVEITRATTGWHQPGKGWRKGAVFATVDGINVALLEGKGWQCRCERPACWHIDTVRDLIAPETIARIEAGRPTK</sequence>
<dbReference type="RefSeq" id="WP_338538174.1">
    <property type="nucleotide sequence ID" value="NZ_CP104874.1"/>
</dbReference>
<dbReference type="EMBL" id="CP104874">
    <property type="protein sequence ID" value="WWF05078.1"/>
    <property type="molecule type" value="Genomic_DNA"/>
</dbReference>
<protein>
    <recommendedName>
        <fullName evidence="3">SWIM-type domain-containing protein</fullName>
    </recommendedName>
</protein>
<reference evidence="1 2" key="1">
    <citation type="submission" date="2022-09" db="EMBL/GenBank/DDBJ databases">
        <title>Complete genome sequence of Janibacter terrae strain COS04-44, PCL-degrading bacteria isolated from oil spilled coast.</title>
        <authorList>
            <person name="Park H."/>
            <person name="Kim J.Y."/>
            <person name="An S.H."/>
            <person name="Lee C.M."/>
            <person name="Weon H.-Y."/>
        </authorList>
    </citation>
    <scope>NUCLEOTIDE SEQUENCE [LARGE SCALE GENOMIC DNA]</scope>
    <source>
        <strain evidence="1 2">COS04-44</strain>
    </source>
</reference>
<proteinExistence type="predicted"/>
<evidence type="ECO:0008006" key="3">
    <source>
        <dbReference type="Google" id="ProtNLM"/>
    </source>
</evidence>
<dbReference type="Proteomes" id="UP001381003">
    <property type="component" value="Chromosome"/>
</dbReference>